<name>A0A1L9SXW8_9EURO</name>
<keyword evidence="2" id="KW-1185">Reference proteome</keyword>
<dbReference type="EMBL" id="KV878606">
    <property type="protein sequence ID" value="OJJ52035.1"/>
    <property type="molecule type" value="Genomic_DNA"/>
</dbReference>
<proteinExistence type="predicted"/>
<dbReference type="STRING" id="1036612.A0A1L9SXW8"/>
<dbReference type="GeneID" id="63766686"/>
<dbReference type="RefSeq" id="XP_040695841.1">
    <property type="nucleotide sequence ID" value="XM_040850613.1"/>
</dbReference>
<dbReference type="VEuPathDB" id="FungiDB:ASPSYDRAFT_719555"/>
<dbReference type="SUPFAM" id="SSF48366">
    <property type="entry name" value="Ras GEF"/>
    <property type="match status" value="1"/>
</dbReference>
<sequence>MRGSGHVLSTLNTRWNSLCCSVEECSTDGDSFDFQLVQLARQLYHLRNFYSLTAILQSIRSGKRSLAALQTFDYLIDPGGSYLQYRLNFYHGPSLHFLFLFLQTRFELDAVAASSKVVSAAKRYSARGEIRSEFPRHTSLLSFWRFLCL</sequence>
<gene>
    <name evidence="1" type="ORF">ASPSYDRAFT_719555</name>
</gene>
<protein>
    <submittedName>
        <fullName evidence="1">Uncharacterized protein</fullName>
    </submittedName>
</protein>
<reference evidence="2" key="1">
    <citation type="journal article" date="2017" name="Genome Biol.">
        <title>Comparative genomics reveals high biological diversity and specific adaptations in the industrially and medically important fungal genus Aspergillus.</title>
        <authorList>
            <person name="de Vries R.P."/>
            <person name="Riley R."/>
            <person name="Wiebenga A."/>
            <person name="Aguilar-Osorio G."/>
            <person name="Amillis S."/>
            <person name="Uchima C.A."/>
            <person name="Anderluh G."/>
            <person name="Asadollahi M."/>
            <person name="Askin M."/>
            <person name="Barry K."/>
            <person name="Battaglia E."/>
            <person name="Bayram O."/>
            <person name="Benocci T."/>
            <person name="Braus-Stromeyer S.A."/>
            <person name="Caldana C."/>
            <person name="Canovas D."/>
            <person name="Cerqueira G.C."/>
            <person name="Chen F."/>
            <person name="Chen W."/>
            <person name="Choi C."/>
            <person name="Clum A."/>
            <person name="Dos Santos R.A."/>
            <person name="Damasio A.R."/>
            <person name="Diallinas G."/>
            <person name="Emri T."/>
            <person name="Fekete E."/>
            <person name="Flipphi M."/>
            <person name="Freyberg S."/>
            <person name="Gallo A."/>
            <person name="Gournas C."/>
            <person name="Habgood R."/>
            <person name="Hainaut M."/>
            <person name="Harispe M.L."/>
            <person name="Henrissat B."/>
            <person name="Hilden K.S."/>
            <person name="Hope R."/>
            <person name="Hossain A."/>
            <person name="Karabika E."/>
            <person name="Karaffa L."/>
            <person name="Karanyi Z."/>
            <person name="Krasevec N."/>
            <person name="Kuo A."/>
            <person name="Kusch H."/>
            <person name="LaButti K."/>
            <person name="Lagendijk E.L."/>
            <person name="Lapidus A."/>
            <person name="Levasseur A."/>
            <person name="Lindquist E."/>
            <person name="Lipzen A."/>
            <person name="Logrieco A.F."/>
            <person name="MacCabe A."/>
            <person name="Maekelae M.R."/>
            <person name="Malavazi I."/>
            <person name="Melin P."/>
            <person name="Meyer V."/>
            <person name="Mielnichuk N."/>
            <person name="Miskei M."/>
            <person name="Molnar A.P."/>
            <person name="Mule G."/>
            <person name="Ngan C.Y."/>
            <person name="Orejas M."/>
            <person name="Orosz E."/>
            <person name="Ouedraogo J.P."/>
            <person name="Overkamp K.M."/>
            <person name="Park H.-S."/>
            <person name="Perrone G."/>
            <person name="Piumi F."/>
            <person name="Punt P.J."/>
            <person name="Ram A.F."/>
            <person name="Ramon A."/>
            <person name="Rauscher S."/>
            <person name="Record E."/>
            <person name="Riano-Pachon D.M."/>
            <person name="Robert V."/>
            <person name="Roehrig J."/>
            <person name="Ruller R."/>
            <person name="Salamov A."/>
            <person name="Salih N.S."/>
            <person name="Samson R.A."/>
            <person name="Sandor E."/>
            <person name="Sanguinetti M."/>
            <person name="Schuetze T."/>
            <person name="Sepcic K."/>
            <person name="Shelest E."/>
            <person name="Sherlock G."/>
            <person name="Sophianopoulou V."/>
            <person name="Squina F.M."/>
            <person name="Sun H."/>
            <person name="Susca A."/>
            <person name="Todd R.B."/>
            <person name="Tsang A."/>
            <person name="Unkles S.E."/>
            <person name="van de Wiele N."/>
            <person name="van Rossen-Uffink D."/>
            <person name="Oliveira J.V."/>
            <person name="Vesth T.C."/>
            <person name="Visser J."/>
            <person name="Yu J.-H."/>
            <person name="Zhou M."/>
            <person name="Andersen M.R."/>
            <person name="Archer D.B."/>
            <person name="Baker S.E."/>
            <person name="Benoit I."/>
            <person name="Brakhage A.A."/>
            <person name="Braus G.H."/>
            <person name="Fischer R."/>
            <person name="Frisvad J.C."/>
            <person name="Goldman G.H."/>
            <person name="Houbraken J."/>
            <person name="Oakley B."/>
            <person name="Pocsi I."/>
            <person name="Scazzocchio C."/>
            <person name="Seiboth B."/>
            <person name="vanKuyk P.A."/>
            <person name="Wortman J."/>
            <person name="Dyer P.S."/>
            <person name="Grigoriev I.V."/>
        </authorList>
    </citation>
    <scope>NUCLEOTIDE SEQUENCE [LARGE SCALE GENOMIC DNA]</scope>
    <source>
        <strain evidence="2">CBS 593.65</strain>
    </source>
</reference>
<organism evidence="1 2">
    <name type="scientific">Aspergillus sydowii CBS 593.65</name>
    <dbReference type="NCBI Taxonomy" id="1036612"/>
    <lineage>
        <taxon>Eukaryota</taxon>
        <taxon>Fungi</taxon>
        <taxon>Dikarya</taxon>
        <taxon>Ascomycota</taxon>
        <taxon>Pezizomycotina</taxon>
        <taxon>Eurotiomycetes</taxon>
        <taxon>Eurotiomycetidae</taxon>
        <taxon>Eurotiales</taxon>
        <taxon>Aspergillaceae</taxon>
        <taxon>Aspergillus</taxon>
        <taxon>Aspergillus subgen. Nidulantes</taxon>
    </lineage>
</organism>
<evidence type="ECO:0000313" key="1">
    <source>
        <dbReference type="EMBL" id="OJJ52035.1"/>
    </source>
</evidence>
<dbReference type="OrthoDB" id="4508175at2759"/>
<dbReference type="AlphaFoldDB" id="A0A1L9SXW8"/>
<dbReference type="Proteomes" id="UP000184356">
    <property type="component" value="Unassembled WGS sequence"/>
</dbReference>
<accession>A0A1L9SXW8</accession>
<evidence type="ECO:0000313" key="2">
    <source>
        <dbReference type="Proteomes" id="UP000184356"/>
    </source>
</evidence>
<dbReference type="InterPro" id="IPR023578">
    <property type="entry name" value="Ras_GEF_dom_sf"/>
</dbReference>